<comment type="caution">
    <text evidence="2">The sequence shown here is derived from an EMBL/GenBank/DDBJ whole genome shotgun (WGS) entry which is preliminary data.</text>
</comment>
<reference evidence="2" key="1">
    <citation type="submission" date="2021-03" db="EMBL/GenBank/DDBJ databases">
        <title>Evolutionary innovations through gain and loss of genes in the ectomycorrhizal Boletales.</title>
        <authorList>
            <person name="Wu G."/>
            <person name="Miyauchi S."/>
            <person name="Morin E."/>
            <person name="Yang Z.-L."/>
            <person name="Xu J."/>
            <person name="Martin F.M."/>
        </authorList>
    </citation>
    <scope>NUCLEOTIDE SEQUENCE</scope>
    <source>
        <strain evidence="2">BR01</strain>
    </source>
</reference>
<evidence type="ECO:0000313" key="2">
    <source>
        <dbReference type="EMBL" id="KAG6375845.1"/>
    </source>
</evidence>
<evidence type="ECO:0000256" key="1">
    <source>
        <dbReference type="SAM" id="MobiDB-lite"/>
    </source>
</evidence>
<feature type="region of interest" description="Disordered" evidence="1">
    <location>
        <begin position="1"/>
        <end position="31"/>
    </location>
</feature>
<sequence length="180" mass="19990">MAILREDGAVEEQEREQKDAPNPSLSGAVGLKMSTHNASHPRVTVTYPQPPGHLSGMLPKRASPLQLFSNHIKFIVDRGRDVEAAVARSVDVLGIIAGFLGVRPSALESTLAYKTKLVKKELCTFFLDLDLSVLVHAFLLPVNVRFESPLIPHDLSLSRCPRRHLPNPLQRLSKRYGKRD</sequence>
<gene>
    <name evidence="2" type="ORF">JVT61DRAFT_2704</name>
</gene>
<proteinExistence type="predicted"/>
<keyword evidence="3" id="KW-1185">Reference proteome</keyword>
<accession>A0A8I3AAW3</accession>
<evidence type="ECO:0000313" key="3">
    <source>
        <dbReference type="Proteomes" id="UP000683000"/>
    </source>
</evidence>
<organism evidence="2 3">
    <name type="scientific">Boletus reticuloceps</name>
    <dbReference type="NCBI Taxonomy" id="495285"/>
    <lineage>
        <taxon>Eukaryota</taxon>
        <taxon>Fungi</taxon>
        <taxon>Dikarya</taxon>
        <taxon>Basidiomycota</taxon>
        <taxon>Agaricomycotina</taxon>
        <taxon>Agaricomycetes</taxon>
        <taxon>Agaricomycetidae</taxon>
        <taxon>Boletales</taxon>
        <taxon>Boletineae</taxon>
        <taxon>Boletaceae</taxon>
        <taxon>Boletoideae</taxon>
        <taxon>Boletus</taxon>
    </lineage>
</organism>
<dbReference type="EMBL" id="JAGFBS010000013">
    <property type="protein sequence ID" value="KAG6375845.1"/>
    <property type="molecule type" value="Genomic_DNA"/>
</dbReference>
<dbReference type="Proteomes" id="UP000683000">
    <property type="component" value="Unassembled WGS sequence"/>
</dbReference>
<dbReference type="AlphaFoldDB" id="A0A8I3AAW3"/>
<name>A0A8I3AAW3_9AGAM</name>
<dbReference type="OrthoDB" id="370884at2759"/>
<protein>
    <submittedName>
        <fullName evidence="2">Uncharacterized protein</fullName>
    </submittedName>
</protein>